<proteinExistence type="predicted"/>
<comment type="caution">
    <text evidence="2">The sequence shown here is derived from an EMBL/GenBank/DDBJ whole genome shotgun (WGS) entry which is preliminary data.</text>
</comment>
<dbReference type="EMBL" id="JACHMD010000001">
    <property type="protein sequence ID" value="MBB4668100.1"/>
    <property type="molecule type" value="Genomic_DNA"/>
</dbReference>
<keyword evidence="3" id="KW-1185">Reference proteome</keyword>
<dbReference type="InterPro" id="IPR039374">
    <property type="entry name" value="SIP_fam"/>
</dbReference>
<dbReference type="PANTHER" id="PTHR30157:SF0">
    <property type="entry name" value="NADPH-DEPENDENT FERRIC-CHELATE REDUCTASE"/>
    <property type="match status" value="1"/>
</dbReference>
<evidence type="ECO:0000313" key="2">
    <source>
        <dbReference type="EMBL" id="MBB4668100.1"/>
    </source>
</evidence>
<accession>A0A7W7BSM6</accession>
<dbReference type="InterPro" id="IPR039261">
    <property type="entry name" value="FNR_nucleotide-bd"/>
</dbReference>
<gene>
    <name evidence="2" type="ORF">BKA24_002809</name>
</gene>
<dbReference type="InterPro" id="IPR017938">
    <property type="entry name" value="Riboflavin_synthase-like_b-brl"/>
</dbReference>
<dbReference type="PANTHER" id="PTHR30157">
    <property type="entry name" value="FERRIC REDUCTASE, NADPH-DEPENDENT"/>
    <property type="match status" value="1"/>
</dbReference>
<protein>
    <submittedName>
        <fullName evidence="2">NADPH-dependent ferric siderophore reductase</fullName>
    </submittedName>
</protein>
<dbReference type="InterPro" id="IPR007037">
    <property type="entry name" value="SIP_rossman_dom"/>
</dbReference>
<evidence type="ECO:0000259" key="1">
    <source>
        <dbReference type="PROSITE" id="PS51384"/>
    </source>
</evidence>
<dbReference type="GO" id="GO:0016491">
    <property type="term" value="F:oxidoreductase activity"/>
    <property type="evidence" value="ECO:0007669"/>
    <property type="project" value="InterPro"/>
</dbReference>
<reference evidence="2 3" key="1">
    <citation type="submission" date="2020-08" db="EMBL/GenBank/DDBJ databases">
        <title>Sequencing the genomes of 1000 actinobacteria strains.</title>
        <authorList>
            <person name="Klenk H.-P."/>
        </authorList>
    </citation>
    <scope>NUCLEOTIDE SEQUENCE [LARGE SCALE GENOMIC DNA]</scope>
    <source>
        <strain evidence="2 3">DSM 24947</strain>
    </source>
</reference>
<dbReference type="Proteomes" id="UP000573729">
    <property type="component" value="Unassembled WGS sequence"/>
</dbReference>
<dbReference type="Gene3D" id="2.40.30.10">
    <property type="entry name" value="Translation factors"/>
    <property type="match status" value="1"/>
</dbReference>
<dbReference type="PROSITE" id="PS51384">
    <property type="entry name" value="FAD_FR"/>
    <property type="match status" value="1"/>
</dbReference>
<dbReference type="CDD" id="cd06193">
    <property type="entry name" value="siderophore_interacting"/>
    <property type="match status" value="1"/>
</dbReference>
<evidence type="ECO:0000313" key="3">
    <source>
        <dbReference type="Proteomes" id="UP000573729"/>
    </source>
</evidence>
<dbReference type="SUPFAM" id="SSF63380">
    <property type="entry name" value="Riboflavin synthase domain-like"/>
    <property type="match status" value="1"/>
</dbReference>
<dbReference type="Gene3D" id="3.40.50.80">
    <property type="entry name" value="Nucleotide-binding domain of ferredoxin-NADP reductase (FNR) module"/>
    <property type="match status" value="1"/>
</dbReference>
<name>A0A7W7BSM6_9MICO</name>
<organism evidence="2 3">
    <name type="scientific">Microbacterium marinum</name>
    <dbReference type="NCBI Taxonomy" id="421115"/>
    <lineage>
        <taxon>Bacteria</taxon>
        <taxon>Bacillati</taxon>
        <taxon>Actinomycetota</taxon>
        <taxon>Actinomycetes</taxon>
        <taxon>Micrococcales</taxon>
        <taxon>Microbacteriaceae</taxon>
        <taxon>Microbacterium</taxon>
    </lineage>
</organism>
<dbReference type="InterPro" id="IPR013113">
    <property type="entry name" value="SIP_FAD-bd"/>
</dbReference>
<sequence>MSSVKSTPSFRLERRPLDLRFRRATLAARTWETPTYVRVRLTGEDLIGFDSPGSDDHMRLFFADADAADLEAVRAAPNREYTPLAWDAAEGWLDVEFAVHGDEGVAAPWAASAPIGASVAVGGPRGSMVLEGRPDAWFLAGDETAVPAIRRFVGLMGDDAVGRVLIETTDAAHELAIAAPVDVTVTQVHRGDAFPGTALAATLGGIGAADRPSGSVFAFVAAEQAIVKPARALLVDRWGLSTDEFVAKGYWKSGEAEYHAPH</sequence>
<dbReference type="AlphaFoldDB" id="A0A7W7BSM6"/>
<dbReference type="InterPro" id="IPR017927">
    <property type="entry name" value="FAD-bd_FR_type"/>
</dbReference>
<dbReference type="Pfam" id="PF08021">
    <property type="entry name" value="FAD_binding_9"/>
    <property type="match status" value="1"/>
</dbReference>
<dbReference type="Pfam" id="PF04954">
    <property type="entry name" value="SIP"/>
    <property type="match status" value="1"/>
</dbReference>
<feature type="domain" description="FAD-binding FR-type" evidence="1">
    <location>
        <begin position="19"/>
        <end position="131"/>
    </location>
</feature>
<dbReference type="RefSeq" id="WP_184219592.1">
    <property type="nucleotide sequence ID" value="NZ_JACHMD010000001.1"/>
</dbReference>